<dbReference type="EMBL" id="JAEAOA010000435">
    <property type="protein sequence ID" value="KAK3584825.1"/>
    <property type="molecule type" value="Genomic_DNA"/>
</dbReference>
<comment type="subcellular location">
    <subcellularLocation>
        <location evidence="1">Cell membrane</location>
        <topology evidence="1">Multi-pass membrane protein</topology>
    </subcellularLocation>
</comment>
<organism evidence="12 13">
    <name type="scientific">Potamilus streckersoni</name>
    <dbReference type="NCBI Taxonomy" id="2493646"/>
    <lineage>
        <taxon>Eukaryota</taxon>
        <taxon>Metazoa</taxon>
        <taxon>Spiralia</taxon>
        <taxon>Lophotrochozoa</taxon>
        <taxon>Mollusca</taxon>
        <taxon>Bivalvia</taxon>
        <taxon>Autobranchia</taxon>
        <taxon>Heteroconchia</taxon>
        <taxon>Palaeoheterodonta</taxon>
        <taxon>Unionida</taxon>
        <taxon>Unionoidea</taxon>
        <taxon>Unionidae</taxon>
        <taxon>Ambleminae</taxon>
        <taxon>Lampsilini</taxon>
        <taxon>Potamilus</taxon>
    </lineage>
</organism>
<keyword evidence="6 10" id="KW-0472">Membrane</keyword>
<reference evidence="12" key="1">
    <citation type="journal article" date="2021" name="Genome Biol. Evol.">
        <title>A High-Quality Reference Genome for a Parasitic Bivalve with Doubly Uniparental Inheritance (Bivalvia: Unionida).</title>
        <authorList>
            <person name="Smith C.H."/>
        </authorList>
    </citation>
    <scope>NUCLEOTIDE SEQUENCE</scope>
    <source>
        <strain evidence="12">CHS0354</strain>
    </source>
</reference>
<evidence type="ECO:0000313" key="12">
    <source>
        <dbReference type="EMBL" id="KAK3584825.1"/>
    </source>
</evidence>
<dbReference type="InterPro" id="IPR017452">
    <property type="entry name" value="GPCR_Rhodpsn_7TM"/>
</dbReference>
<dbReference type="PRINTS" id="PR00237">
    <property type="entry name" value="GPCRRHODOPSN"/>
</dbReference>
<proteinExistence type="predicted"/>
<name>A0AAE0S400_9BIVA</name>
<dbReference type="GO" id="GO:0004930">
    <property type="term" value="F:G protein-coupled receptor activity"/>
    <property type="evidence" value="ECO:0007669"/>
    <property type="project" value="UniProtKB-KW"/>
</dbReference>
<dbReference type="GO" id="GO:0005886">
    <property type="term" value="C:plasma membrane"/>
    <property type="evidence" value="ECO:0007669"/>
    <property type="project" value="UniProtKB-SubCell"/>
</dbReference>
<dbReference type="InterPro" id="IPR008365">
    <property type="entry name" value="Prostanoid_rcpt"/>
</dbReference>
<dbReference type="PANTHER" id="PTHR11866:SF16">
    <property type="entry name" value="PROSTAGLANDIN E2 RECEPTOR EP4 SUBTYPE-LIKE PROTEIN"/>
    <property type="match status" value="1"/>
</dbReference>
<comment type="caution">
    <text evidence="12">The sequence shown here is derived from an EMBL/GenBank/DDBJ whole genome shotgun (WGS) entry which is preliminary data.</text>
</comment>
<feature type="transmembrane region" description="Helical" evidence="10">
    <location>
        <begin position="267"/>
        <end position="289"/>
    </location>
</feature>
<dbReference type="PROSITE" id="PS50262">
    <property type="entry name" value="G_PROTEIN_RECEP_F1_2"/>
    <property type="match status" value="1"/>
</dbReference>
<feature type="transmembrane region" description="Helical" evidence="10">
    <location>
        <begin position="219"/>
        <end position="247"/>
    </location>
</feature>
<feature type="transmembrane region" description="Helical" evidence="10">
    <location>
        <begin position="128"/>
        <end position="151"/>
    </location>
</feature>
<evidence type="ECO:0000256" key="8">
    <source>
        <dbReference type="ARBA" id="ARBA00023180"/>
    </source>
</evidence>
<keyword evidence="2" id="KW-1003">Cell membrane</keyword>
<evidence type="ECO:0000256" key="6">
    <source>
        <dbReference type="ARBA" id="ARBA00023136"/>
    </source>
</evidence>
<evidence type="ECO:0000256" key="1">
    <source>
        <dbReference type="ARBA" id="ARBA00004651"/>
    </source>
</evidence>
<dbReference type="AlphaFoldDB" id="A0AAE0S400"/>
<dbReference type="GO" id="GO:0007204">
    <property type="term" value="P:positive regulation of cytosolic calcium ion concentration"/>
    <property type="evidence" value="ECO:0007669"/>
    <property type="project" value="TreeGrafter"/>
</dbReference>
<sequence>MEEDVTSNQMNRGIHSMLLNRSSDVYSYLQTTIEPSNKTDGNDTAQKHVSDPLITLSVPALMFASGVIGNTLALFVLARSSKEHRHTVFYILVGALALTDLFGTCATSPVTLLVYINNMQWVGGDSLCSYFCFMMVFAGNATVFIVGIMAVERLLAIRYPFFYERHISYRKTPYIILCIWFLAAFSGCLPLLGFGKVIRHYPGTWCFISFVSRDVDDQIFVYIYAIINFSIIAFTALCNVYVTYLLLKMQRAASAMNLPRNSKSSELHMMVLLLGIVLVFSVCWAPLLVRLQSDCSSASLLFQDQCSQKCSLLNF</sequence>
<reference evidence="12" key="3">
    <citation type="submission" date="2023-05" db="EMBL/GenBank/DDBJ databases">
        <authorList>
            <person name="Smith C.H."/>
        </authorList>
    </citation>
    <scope>NUCLEOTIDE SEQUENCE</scope>
    <source>
        <strain evidence="12">CHS0354</strain>
        <tissue evidence="12">Mantle</tissue>
    </source>
</reference>
<evidence type="ECO:0000259" key="11">
    <source>
        <dbReference type="PROSITE" id="PS50262"/>
    </source>
</evidence>
<keyword evidence="5" id="KW-0297">G-protein coupled receptor</keyword>
<keyword evidence="7" id="KW-0675">Receptor</keyword>
<accession>A0AAE0S400</accession>
<keyword evidence="3 10" id="KW-0812">Transmembrane</keyword>
<evidence type="ECO:0000256" key="5">
    <source>
        <dbReference type="ARBA" id="ARBA00023040"/>
    </source>
</evidence>
<evidence type="ECO:0000256" key="7">
    <source>
        <dbReference type="ARBA" id="ARBA00023170"/>
    </source>
</evidence>
<evidence type="ECO:0000313" key="13">
    <source>
        <dbReference type="Proteomes" id="UP001195483"/>
    </source>
</evidence>
<evidence type="ECO:0000256" key="4">
    <source>
        <dbReference type="ARBA" id="ARBA00022989"/>
    </source>
</evidence>
<keyword evidence="9" id="KW-0807">Transducer</keyword>
<evidence type="ECO:0000256" key="3">
    <source>
        <dbReference type="ARBA" id="ARBA00022692"/>
    </source>
</evidence>
<feature type="transmembrane region" description="Helical" evidence="10">
    <location>
        <begin position="53"/>
        <end position="77"/>
    </location>
</feature>
<keyword evidence="4 10" id="KW-1133">Transmembrane helix</keyword>
<evidence type="ECO:0000256" key="10">
    <source>
        <dbReference type="SAM" id="Phobius"/>
    </source>
</evidence>
<evidence type="ECO:0000256" key="9">
    <source>
        <dbReference type="ARBA" id="ARBA00023224"/>
    </source>
</evidence>
<evidence type="ECO:0000256" key="2">
    <source>
        <dbReference type="ARBA" id="ARBA00022475"/>
    </source>
</evidence>
<dbReference type="CDD" id="cd14981">
    <property type="entry name" value="7tmA_Prostanoid_R"/>
    <property type="match status" value="1"/>
</dbReference>
<dbReference type="GO" id="GO:0007189">
    <property type="term" value="P:adenylate cyclase-activating G protein-coupled receptor signaling pathway"/>
    <property type="evidence" value="ECO:0007669"/>
    <property type="project" value="TreeGrafter"/>
</dbReference>
<dbReference type="Proteomes" id="UP001195483">
    <property type="component" value="Unassembled WGS sequence"/>
</dbReference>
<dbReference type="SUPFAM" id="SSF81321">
    <property type="entry name" value="Family A G protein-coupled receptor-like"/>
    <property type="match status" value="1"/>
</dbReference>
<dbReference type="Gene3D" id="1.20.1070.10">
    <property type="entry name" value="Rhodopsin 7-helix transmembrane proteins"/>
    <property type="match status" value="1"/>
</dbReference>
<protein>
    <recommendedName>
        <fullName evidence="11">G-protein coupled receptors family 1 profile domain-containing protein</fullName>
    </recommendedName>
</protein>
<reference evidence="12" key="2">
    <citation type="journal article" date="2021" name="Genome Biol. Evol.">
        <title>Developing a high-quality reference genome for a parasitic bivalve with doubly uniparental inheritance (Bivalvia: Unionida).</title>
        <authorList>
            <person name="Smith C.H."/>
        </authorList>
    </citation>
    <scope>NUCLEOTIDE SEQUENCE</scope>
    <source>
        <strain evidence="12">CHS0354</strain>
        <tissue evidence="12">Mantle</tissue>
    </source>
</reference>
<dbReference type="Pfam" id="PF00001">
    <property type="entry name" value="7tm_1"/>
    <property type="match status" value="1"/>
</dbReference>
<dbReference type="PRINTS" id="PR01788">
    <property type="entry name" value="PROSTANOIDR"/>
</dbReference>
<keyword evidence="8" id="KW-0325">Glycoprotein</keyword>
<feature type="transmembrane region" description="Helical" evidence="10">
    <location>
        <begin position="89"/>
        <end position="116"/>
    </location>
</feature>
<feature type="transmembrane region" description="Helical" evidence="10">
    <location>
        <begin position="172"/>
        <end position="192"/>
    </location>
</feature>
<keyword evidence="13" id="KW-1185">Reference proteome</keyword>
<feature type="domain" description="G-protein coupled receptors family 1 profile" evidence="11">
    <location>
        <begin position="69"/>
        <end position="289"/>
    </location>
</feature>
<gene>
    <name evidence="12" type="ORF">CHS0354_006244</name>
</gene>
<dbReference type="PANTHER" id="PTHR11866">
    <property type="entry name" value="G-PROTEIN COUPLED RECEPTOR FAMILY 1 MEMBER"/>
    <property type="match status" value="1"/>
</dbReference>
<dbReference type="InterPro" id="IPR000276">
    <property type="entry name" value="GPCR_Rhodpsn"/>
</dbReference>